<dbReference type="CDD" id="cd00077">
    <property type="entry name" value="HDc"/>
    <property type="match status" value="1"/>
</dbReference>
<dbReference type="HOGENOM" id="CLU_073842_1_0_7"/>
<dbReference type="SMART" id="SM00471">
    <property type="entry name" value="HDc"/>
    <property type="match status" value="1"/>
</dbReference>
<name>T2GE80_MEGG1</name>
<dbReference type="Pfam" id="PF01966">
    <property type="entry name" value="HD"/>
    <property type="match status" value="1"/>
</dbReference>
<gene>
    <name evidence="2" type="ORF">DGI_2764</name>
</gene>
<dbReference type="NCBIfam" id="TIGR00277">
    <property type="entry name" value="HDIG"/>
    <property type="match status" value="1"/>
</dbReference>
<organism evidence="2 3">
    <name type="scientific">Megalodesulfovibrio gigas (strain ATCC 19364 / DSM 1382 / NCIMB 9332 / VKM B-1759)</name>
    <name type="common">Desulfovibrio gigas</name>
    <dbReference type="NCBI Taxonomy" id="1121448"/>
    <lineage>
        <taxon>Bacteria</taxon>
        <taxon>Pseudomonadati</taxon>
        <taxon>Thermodesulfobacteriota</taxon>
        <taxon>Desulfovibrionia</taxon>
        <taxon>Desulfovibrionales</taxon>
        <taxon>Desulfovibrionaceae</taxon>
        <taxon>Megalodesulfovibrio</taxon>
    </lineage>
</organism>
<sequence length="183" mass="19767">MQMLRQAGLGEKVIAHSERVTATALWLVDQLGEDVAVDRERVRRGAVFHDLGKVEDGGVLHGVVGARLGRALGLEEDVCRTMEVHVRGGVPAEEAARYGLPPGDYRPETLEQRLVVLADKLMDVVEAGKAASAAEALATLEGLLHRFPDLGKDAATTARILGLAEAFRAARRENERQPGEQAF</sequence>
<evidence type="ECO:0000313" key="3">
    <source>
        <dbReference type="Proteomes" id="UP000016587"/>
    </source>
</evidence>
<dbReference type="AlphaFoldDB" id="T2GE80"/>
<dbReference type="STRING" id="1121448.DGI_2764"/>
<keyword evidence="3" id="KW-1185">Reference proteome</keyword>
<dbReference type="InterPro" id="IPR003607">
    <property type="entry name" value="HD/PDEase_dom"/>
</dbReference>
<proteinExistence type="predicted"/>
<reference evidence="2 3" key="1">
    <citation type="journal article" date="2013" name="J. Bacteriol.">
        <title>Roles of HynAB and Ech, the only two hydrogenases found in the model sulfate reducer Desulfovibrio gigas.</title>
        <authorList>
            <person name="Morais-Silva F.O."/>
            <person name="Santos C.I."/>
            <person name="Rodrigues R."/>
            <person name="Pereira I.A."/>
            <person name="Rodrigues-Pousada C."/>
        </authorList>
    </citation>
    <scope>NUCLEOTIDE SEQUENCE [LARGE SCALE GENOMIC DNA]</scope>
    <source>
        <strain evidence="3">ATCC 19364 / DSM 1382 / NCIMB 9332 / VKM B-1759</strain>
    </source>
</reference>
<dbReference type="Gene3D" id="1.10.3210.10">
    <property type="entry name" value="Hypothetical protein af1432"/>
    <property type="match status" value="1"/>
</dbReference>
<protein>
    <recommendedName>
        <fullName evidence="1">HD/PDEase domain-containing protein</fullName>
    </recommendedName>
</protein>
<evidence type="ECO:0000313" key="2">
    <source>
        <dbReference type="EMBL" id="AGW14494.1"/>
    </source>
</evidence>
<dbReference type="KEGG" id="dgg:DGI_2764"/>
<dbReference type="PATRIC" id="fig|1121448.10.peg.2725"/>
<feature type="domain" description="HD/PDEase" evidence="1">
    <location>
        <begin position="9"/>
        <end position="137"/>
    </location>
</feature>
<dbReference type="eggNOG" id="COG1418">
    <property type="taxonomic scope" value="Bacteria"/>
</dbReference>
<dbReference type="Proteomes" id="UP000016587">
    <property type="component" value="Chromosome"/>
</dbReference>
<dbReference type="InterPro" id="IPR006674">
    <property type="entry name" value="HD_domain"/>
</dbReference>
<dbReference type="SUPFAM" id="SSF109604">
    <property type="entry name" value="HD-domain/PDEase-like"/>
    <property type="match status" value="1"/>
</dbReference>
<accession>T2GE80</accession>
<dbReference type="InterPro" id="IPR006675">
    <property type="entry name" value="HDIG_dom"/>
</dbReference>
<dbReference type="EMBL" id="CP006585">
    <property type="protein sequence ID" value="AGW14494.1"/>
    <property type="molecule type" value="Genomic_DNA"/>
</dbReference>
<evidence type="ECO:0000259" key="1">
    <source>
        <dbReference type="SMART" id="SM00471"/>
    </source>
</evidence>
<reference evidence="3" key="2">
    <citation type="submission" date="2013-07" db="EMBL/GenBank/DDBJ databases">
        <authorList>
            <person name="Morais-Silva F.O."/>
            <person name="Rezende A.M."/>
            <person name="Pimentel C."/>
            <person name="Resende D.M."/>
            <person name="Santos C.I."/>
            <person name="Clemente C."/>
            <person name="de Oliveira L.M."/>
            <person name="da Silva S.M."/>
            <person name="Costa D.A."/>
            <person name="Varela-Raposo A."/>
            <person name="Horacio E.C.A."/>
            <person name="Matos M."/>
            <person name="Flores O."/>
            <person name="Ruiz J.C."/>
            <person name="Rodrigues-Pousada C."/>
        </authorList>
    </citation>
    <scope>NUCLEOTIDE SEQUENCE [LARGE SCALE GENOMIC DNA]</scope>
    <source>
        <strain evidence="3">ATCC 19364 / DSM 1382 / NCIMB 9332 / VKM B-1759</strain>
    </source>
</reference>